<evidence type="ECO:0000259" key="2">
    <source>
        <dbReference type="Pfam" id="PF16012"/>
    </source>
</evidence>
<evidence type="ECO:0000313" key="3">
    <source>
        <dbReference type="EMBL" id="EDW58875.2"/>
    </source>
</evidence>
<protein>
    <recommendedName>
        <fullName evidence="2">DUF4780 domain-containing protein</fullName>
    </recommendedName>
</protein>
<proteinExistence type="predicted"/>
<dbReference type="Proteomes" id="UP000008792">
    <property type="component" value="Unassembled WGS sequence"/>
</dbReference>
<feature type="domain" description="DUF4780" evidence="2">
    <location>
        <begin position="456"/>
        <end position="629"/>
    </location>
</feature>
<feature type="region of interest" description="Disordered" evidence="1">
    <location>
        <begin position="1"/>
        <end position="99"/>
    </location>
</feature>
<organism evidence="3 4">
    <name type="scientific">Drosophila virilis</name>
    <name type="common">Fruit fly</name>
    <dbReference type="NCBI Taxonomy" id="7244"/>
    <lineage>
        <taxon>Eukaryota</taxon>
        <taxon>Metazoa</taxon>
        <taxon>Ecdysozoa</taxon>
        <taxon>Arthropoda</taxon>
        <taxon>Hexapoda</taxon>
        <taxon>Insecta</taxon>
        <taxon>Pterygota</taxon>
        <taxon>Neoptera</taxon>
        <taxon>Endopterygota</taxon>
        <taxon>Diptera</taxon>
        <taxon>Brachycera</taxon>
        <taxon>Muscomorpha</taxon>
        <taxon>Ephydroidea</taxon>
        <taxon>Drosophilidae</taxon>
        <taxon>Drosophila</taxon>
    </lineage>
</organism>
<feature type="compositionally biased region" description="Low complexity" evidence="1">
    <location>
        <begin position="1"/>
        <end position="21"/>
    </location>
</feature>
<feature type="compositionally biased region" description="Basic residues" evidence="1">
    <location>
        <begin position="265"/>
        <end position="275"/>
    </location>
</feature>
<gene>
    <name evidence="3" type="primary">Dvir\GJ17224</name>
    <name evidence="3" type="ORF">Dvir_GJ17224</name>
</gene>
<dbReference type="HOGENOM" id="CLU_431666_0_0_1"/>
<keyword evidence="4" id="KW-1185">Reference proteome</keyword>
<sequence>MYNRNFNQNNPTTNQNQNHNRMPQNFNALEGFNSMRNMPPRREDFGGQQQQQPMPQLGMQQFPPNQQRNQSQQLGMGPAPMFFQDRFNNNSSLPHSMQRLPSGQLFQNQGNLTWPNRDPAISQEQFNRSPLDAPQGNGRQFNRSPDRGQGPLRGGQLNRSPDRGQGPLRGGQHNSSPERPLEMLRGSINISPERGPGLLRGPFNNNSEGGRPGVLRRLLNKSPERGLGFLNEQQPSNRSPGRNPDLYRRQHSRSPHCAREYSGGRRSRSPVRGMRRLLSLSPPRRQDSPYHGLSRELSPPPQQFRRDLSPGPRRSPLPSRGNGNNAGTWRPMVNLSRPQKRELSRNENELRRQRQKREPNITSPGQPGGKGDPNRRNLSGSRTKWYVRYLKKGFHPDEALRMAREPVQPAANYLRGPDLPADEQLPSCESPREDFAHNNERHALSRSPEMEERNERNPNEMTVSLMPVGYPNEKLSHQEKLDLEEAILQEVVAAGATAAAPLRFSSIHFKAGFLKVDCSNQATADWLVHTAEHIYSYKGRPVVPKLGDPKSKFFYITIFLPRSEGKSEEFLLGLIRSQNKYNTDLWKVVSRKAQAGGTLLVLSIDKTSATDIAANDYAIFYRYGTVPVRGLRKRFGDKSPPRPSNRVARNSKAKPSKPVKQETNATPQKANPVVMDNPVEEPEDSPLCINIASDDEGDN</sequence>
<feature type="region of interest" description="Disordered" evidence="1">
    <location>
        <begin position="127"/>
        <end position="380"/>
    </location>
</feature>
<dbReference type="InParanoid" id="B4MEB0"/>
<dbReference type="InterPro" id="IPR031961">
    <property type="entry name" value="DUF4780"/>
</dbReference>
<dbReference type="EMBL" id="CH940662">
    <property type="protein sequence ID" value="EDW58875.2"/>
    <property type="molecule type" value="Genomic_DNA"/>
</dbReference>
<feature type="compositionally biased region" description="Polar residues" evidence="1">
    <location>
        <begin position="86"/>
        <end position="99"/>
    </location>
</feature>
<feature type="compositionally biased region" description="Low complexity" evidence="1">
    <location>
        <begin position="46"/>
        <end position="64"/>
    </location>
</feature>
<feature type="compositionally biased region" description="Polar residues" evidence="1">
    <location>
        <begin position="231"/>
        <end position="240"/>
    </location>
</feature>
<name>B4MEB0_DROVI</name>
<feature type="compositionally biased region" description="Polar residues" evidence="1">
    <location>
        <begin position="65"/>
        <end position="74"/>
    </location>
</feature>
<accession>B4MEB0</accession>
<dbReference type="Pfam" id="PF16012">
    <property type="entry name" value="DUF4780"/>
    <property type="match status" value="1"/>
</dbReference>
<dbReference type="OrthoDB" id="7871968at2759"/>
<feature type="region of interest" description="Disordered" evidence="1">
    <location>
        <begin position="632"/>
        <end position="699"/>
    </location>
</feature>
<reference evidence="3 4" key="1">
    <citation type="journal article" date="2007" name="Nature">
        <title>Evolution of genes and genomes on the Drosophila phylogeny.</title>
        <authorList>
            <consortium name="Drosophila 12 Genomes Consortium"/>
            <person name="Clark A.G."/>
            <person name="Eisen M.B."/>
            <person name="Smith D.R."/>
            <person name="Bergman C.M."/>
            <person name="Oliver B."/>
            <person name="Markow T.A."/>
            <person name="Kaufman T.C."/>
            <person name="Kellis M."/>
            <person name="Gelbart W."/>
            <person name="Iyer V.N."/>
            <person name="Pollard D.A."/>
            <person name="Sackton T.B."/>
            <person name="Larracuente A.M."/>
            <person name="Singh N.D."/>
            <person name="Abad J.P."/>
            <person name="Abt D.N."/>
            <person name="Adryan B."/>
            <person name="Aguade M."/>
            <person name="Akashi H."/>
            <person name="Anderson W.W."/>
            <person name="Aquadro C.F."/>
            <person name="Ardell D.H."/>
            <person name="Arguello R."/>
            <person name="Artieri C.G."/>
            <person name="Barbash D.A."/>
            <person name="Barker D."/>
            <person name="Barsanti P."/>
            <person name="Batterham P."/>
            <person name="Batzoglou S."/>
            <person name="Begun D."/>
            <person name="Bhutkar A."/>
            <person name="Blanco E."/>
            <person name="Bosak S.A."/>
            <person name="Bradley R.K."/>
            <person name="Brand A.D."/>
            <person name="Brent M.R."/>
            <person name="Brooks A.N."/>
            <person name="Brown R.H."/>
            <person name="Butlin R.K."/>
            <person name="Caggese C."/>
            <person name="Calvi B.R."/>
            <person name="Bernardo de Carvalho A."/>
            <person name="Caspi A."/>
            <person name="Castrezana S."/>
            <person name="Celniker S.E."/>
            <person name="Chang J.L."/>
            <person name="Chapple C."/>
            <person name="Chatterji S."/>
            <person name="Chinwalla A."/>
            <person name="Civetta A."/>
            <person name="Clifton S.W."/>
            <person name="Comeron J.M."/>
            <person name="Costello J.C."/>
            <person name="Coyne J.A."/>
            <person name="Daub J."/>
            <person name="David R.G."/>
            <person name="Delcher A.L."/>
            <person name="Delehaunty K."/>
            <person name="Do C.B."/>
            <person name="Ebling H."/>
            <person name="Edwards K."/>
            <person name="Eickbush T."/>
            <person name="Evans J.D."/>
            <person name="Filipski A."/>
            <person name="Findeiss S."/>
            <person name="Freyhult E."/>
            <person name="Fulton L."/>
            <person name="Fulton R."/>
            <person name="Garcia A.C."/>
            <person name="Gardiner A."/>
            <person name="Garfield D.A."/>
            <person name="Garvin B.E."/>
            <person name="Gibson G."/>
            <person name="Gilbert D."/>
            <person name="Gnerre S."/>
            <person name="Godfrey J."/>
            <person name="Good R."/>
            <person name="Gotea V."/>
            <person name="Gravely B."/>
            <person name="Greenberg A.J."/>
            <person name="Griffiths-Jones S."/>
            <person name="Gross S."/>
            <person name="Guigo R."/>
            <person name="Gustafson E.A."/>
            <person name="Haerty W."/>
            <person name="Hahn M.W."/>
            <person name="Halligan D.L."/>
            <person name="Halpern A.L."/>
            <person name="Halter G.M."/>
            <person name="Han M.V."/>
            <person name="Heger A."/>
            <person name="Hillier L."/>
            <person name="Hinrichs A.S."/>
            <person name="Holmes I."/>
            <person name="Hoskins R.A."/>
            <person name="Hubisz M.J."/>
            <person name="Hultmark D."/>
            <person name="Huntley M.A."/>
            <person name="Jaffe D.B."/>
            <person name="Jagadeeshan S."/>
            <person name="Jeck W.R."/>
            <person name="Johnson J."/>
            <person name="Jones C.D."/>
            <person name="Jordan W.C."/>
            <person name="Karpen G.H."/>
            <person name="Kataoka E."/>
            <person name="Keightley P.D."/>
            <person name="Kheradpour P."/>
            <person name="Kirkness E.F."/>
            <person name="Koerich L.B."/>
            <person name="Kristiansen K."/>
            <person name="Kudrna D."/>
            <person name="Kulathinal R.J."/>
            <person name="Kumar S."/>
            <person name="Kwok R."/>
            <person name="Lander E."/>
            <person name="Langley C.H."/>
            <person name="Lapoint R."/>
            <person name="Lazzaro B.P."/>
            <person name="Lee S.J."/>
            <person name="Levesque L."/>
            <person name="Li R."/>
            <person name="Lin C.F."/>
            <person name="Lin M.F."/>
            <person name="Lindblad-Toh K."/>
            <person name="Llopart A."/>
            <person name="Long M."/>
            <person name="Low L."/>
            <person name="Lozovsky E."/>
            <person name="Lu J."/>
            <person name="Luo M."/>
            <person name="Machado C.A."/>
            <person name="Makalowski W."/>
            <person name="Marzo M."/>
            <person name="Matsuda M."/>
            <person name="Matzkin L."/>
            <person name="McAllister B."/>
            <person name="McBride C.S."/>
            <person name="McKernan B."/>
            <person name="McKernan K."/>
            <person name="Mendez-Lago M."/>
            <person name="Minx P."/>
            <person name="Mollenhauer M.U."/>
            <person name="Montooth K."/>
            <person name="Mount S.M."/>
            <person name="Mu X."/>
            <person name="Myers E."/>
            <person name="Negre B."/>
            <person name="Newfeld S."/>
            <person name="Nielsen R."/>
            <person name="Noor M.A."/>
            <person name="O'Grady P."/>
            <person name="Pachter L."/>
            <person name="Papaceit M."/>
            <person name="Parisi M.J."/>
            <person name="Parisi M."/>
            <person name="Parts L."/>
            <person name="Pedersen J.S."/>
            <person name="Pesole G."/>
            <person name="Phillippy A.M."/>
            <person name="Ponting C.P."/>
            <person name="Pop M."/>
            <person name="Porcelli D."/>
            <person name="Powell J.R."/>
            <person name="Prohaska S."/>
            <person name="Pruitt K."/>
            <person name="Puig M."/>
            <person name="Quesneville H."/>
            <person name="Ram K.R."/>
            <person name="Rand D."/>
            <person name="Rasmussen M.D."/>
            <person name="Reed L.K."/>
            <person name="Reenan R."/>
            <person name="Reily A."/>
            <person name="Remington K.A."/>
            <person name="Rieger T.T."/>
            <person name="Ritchie M.G."/>
            <person name="Robin C."/>
            <person name="Rogers Y.H."/>
            <person name="Rohde C."/>
            <person name="Rozas J."/>
            <person name="Rubenfield M.J."/>
            <person name="Ruiz A."/>
            <person name="Russo S."/>
            <person name="Salzberg S.L."/>
            <person name="Sanchez-Gracia A."/>
            <person name="Saranga D.J."/>
            <person name="Sato H."/>
            <person name="Schaeffer S.W."/>
            <person name="Schatz M.C."/>
            <person name="Schlenke T."/>
            <person name="Schwartz R."/>
            <person name="Segarra C."/>
            <person name="Singh R.S."/>
            <person name="Sirot L."/>
            <person name="Sirota M."/>
            <person name="Sisneros N.B."/>
            <person name="Smith C.D."/>
            <person name="Smith T.F."/>
            <person name="Spieth J."/>
            <person name="Stage D.E."/>
            <person name="Stark A."/>
            <person name="Stephan W."/>
            <person name="Strausberg R.L."/>
            <person name="Strempel S."/>
            <person name="Sturgill D."/>
            <person name="Sutton G."/>
            <person name="Sutton G.G."/>
            <person name="Tao W."/>
            <person name="Teichmann S."/>
            <person name="Tobari Y.N."/>
            <person name="Tomimura Y."/>
            <person name="Tsolas J.M."/>
            <person name="Valente V.L."/>
            <person name="Venter E."/>
            <person name="Venter J.C."/>
            <person name="Vicario S."/>
            <person name="Vieira F.G."/>
            <person name="Vilella A.J."/>
            <person name="Villasante A."/>
            <person name="Walenz B."/>
            <person name="Wang J."/>
            <person name="Wasserman M."/>
            <person name="Watts T."/>
            <person name="Wilson D."/>
            <person name="Wilson R.K."/>
            <person name="Wing R.A."/>
            <person name="Wolfner M.F."/>
            <person name="Wong A."/>
            <person name="Wong G.K."/>
            <person name="Wu C.I."/>
            <person name="Wu G."/>
            <person name="Yamamoto D."/>
            <person name="Yang H.P."/>
            <person name="Yang S.P."/>
            <person name="Yorke J.A."/>
            <person name="Yoshida K."/>
            <person name="Zdobnov E."/>
            <person name="Zhang P."/>
            <person name="Zhang Y."/>
            <person name="Zimin A.V."/>
            <person name="Baldwin J."/>
            <person name="Abdouelleil A."/>
            <person name="Abdulkadir J."/>
            <person name="Abebe A."/>
            <person name="Abera B."/>
            <person name="Abreu J."/>
            <person name="Acer S.C."/>
            <person name="Aftuck L."/>
            <person name="Alexander A."/>
            <person name="An P."/>
            <person name="Anderson E."/>
            <person name="Anderson S."/>
            <person name="Arachi H."/>
            <person name="Azer M."/>
            <person name="Bachantsang P."/>
            <person name="Barry A."/>
            <person name="Bayul T."/>
            <person name="Berlin A."/>
            <person name="Bessette D."/>
            <person name="Bloom T."/>
            <person name="Blye J."/>
            <person name="Boguslavskiy L."/>
            <person name="Bonnet C."/>
            <person name="Boukhgalter B."/>
            <person name="Bourzgui I."/>
            <person name="Brown A."/>
            <person name="Cahill P."/>
            <person name="Channer S."/>
            <person name="Cheshatsang Y."/>
            <person name="Chuda L."/>
            <person name="Citroen M."/>
            <person name="Collymore A."/>
            <person name="Cooke P."/>
            <person name="Costello M."/>
            <person name="D'Aco K."/>
            <person name="Daza R."/>
            <person name="De Haan G."/>
            <person name="DeGray S."/>
            <person name="DeMaso C."/>
            <person name="Dhargay N."/>
            <person name="Dooley K."/>
            <person name="Dooley E."/>
            <person name="Doricent M."/>
            <person name="Dorje P."/>
            <person name="Dorjee K."/>
            <person name="Dupes A."/>
            <person name="Elong R."/>
            <person name="Falk J."/>
            <person name="Farina A."/>
            <person name="Faro S."/>
            <person name="Ferguson D."/>
            <person name="Fisher S."/>
            <person name="Foley C.D."/>
            <person name="Franke A."/>
            <person name="Friedrich D."/>
            <person name="Gadbois L."/>
            <person name="Gearin G."/>
            <person name="Gearin C.R."/>
            <person name="Giannoukos G."/>
            <person name="Goode T."/>
            <person name="Graham J."/>
            <person name="Grandbois E."/>
            <person name="Grewal S."/>
            <person name="Gyaltsen K."/>
            <person name="Hafez N."/>
            <person name="Hagos B."/>
            <person name="Hall J."/>
            <person name="Henson C."/>
            <person name="Hollinger A."/>
            <person name="Honan T."/>
            <person name="Huard M.D."/>
            <person name="Hughes L."/>
            <person name="Hurhula B."/>
            <person name="Husby M.E."/>
            <person name="Kamat A."/>
            <person name="Kanga B."/>
            <person name="Kashin S."/>
            <person name="Khazanovich D."/>
            <person name="Kisner P."/>
            <person name="Lance K."/>
            <person name="Lara M."/>
            <person name="Lee W."/>
            <person name="Lennon N."/>
            <person name="Letendre F."/>
            <person name="LeVine R."/>
            <person name="Lipovsky A."/>
            <person name="Liu X."/>
            <person name="Liu J."/>
            <person name="Liu S."/>
            <person name="Lokyitsang T."/>
            <person name="Lokyitsang Y."/>
            <person name="Lubonja R."/>
            <person name="Lui A."/>
            <person name="MacDonald P."/>
            <person name="Magnisalis V."/>
            <person name="Maru K."/>
            <person name="Matthews C."/>
            <person name="McCusker W."/>
            <person name="McDonough S."/>
            <person name="Mehta T."/>
            <person name="Meldrim J."/>
            <person name="Meneus L."/>
            <person name="Mihai O."/>
            <person name="Mihalev A."/>
            <person name="Mihova T."/>
            <person name="Mittelman R."/>
            <person name="Mlenga V."/>
            <person name="Montmayeur A."/>
            <person name="Mulrain L."/>
            <person name="Navidi A."/>
            <person name="Naylor J."/>
            <person name="Negash T."/>
            <person name="Nguyen T."/>
            <person name="Nguyen N."/>
            <person name="Nicol R."/>
            <person name="Norbu C."/>
            <person name="Norbu N."/>
            <person name="Novod N."/>
            <person name="O'Neill B."/>
            <person name="Osman S."/>
            <person name="Markiewicz E."/>
            <person name="Oyono O.L."/>
            <person name="Patti C."/>
            <person name="Phunkhang P."/>
            <person name="Pierre F."/>
            <person name="Priest M."/>
            <person name="Raghuraman S."/>
            <person name="Rege F."/>
            <person name="Reyes R."/>
            <person name="Rise C."/>
            <person name="Rogov P."/>
            <person name="Ross K."/>
            <person name="Ryan E."/>
            <person name="Settipalli S."/>
            <person name="Shea T."/>
            <person name="Sherpa N."/>
            <person name="Shi L."/>
            <person name="Shih D."/>
            <person name="Sparrow T."/>
            <person name="Spaulding J."/>
            <person name="Stalker J."/>
            <person name="Stange-Thomann N."/>
            <person name="Stavropoulos S."/>
            <person name="Stone C."/>
            <person name="Strader C."/>
            <person name="Tesfaye S."/>
            <person name="Thomson T."/>
            <person name="Thoulutsang Y."/>
            <person name="Thoulutsang D."/>
            <person name="Topham K."/>
            <person name="Topping I."/>
            <person name="Tsamla T."/>
            <person name="Vassiliev H."/>
            <person name="Vo A."/>
            <person name="Wangchuk T."/>
            <person name="Wangdi T."/>
            <person name="Weiand M."/>
            <person name="Wilkinson J."/>
            <person name="Wilson A."/>
            <person name="Yadav S."/>
            <person name="Young G."/>
            <person name="Yu Q."/>
            <person name="Zembek L."/>
            <person name="Zhong D."/>
            <person name="Zimmer A."/>
            <person name="Zwirko Z."/>
            <person name="Jaffe D.B."/>
            <person name="Alvarez P."/>
            <person name="Brockman W."/>
            <person name="Butler J."/>
            <person name="Chin C."/>
            <person name="Gnerre S."/>
            <person name="Grabherr M."/>
            <person name="Kleber M."/>
            <person name="Mauceli E."/>
            <person name="MacCallum I."/>
        </authorList>
    </citation>
    <scope>NUCLEOTIDE SEQUENCE [LARGE SCALE GENOMIC DNA]</scope>
    <source>
        <strain evidence="4">Tucson 15010-1051.87</strain>
    </source>
</reference>
<feature type="compositionally biased region" description="Low complexity" evidence="1">
    <location>
        <begin position="309"/>
        <end position="321"/>
    </location>
</feature>
<feature type="compositionally biased region" description="Basic and acidic residues" evidence="1">
    <location>
        <begin position="339"/>
        <end position="359"/>
    </location>
</feature>
<evidence type="ECO:0000256" key="1">
    <source>
        <dbReference type="SAM" id="MobiDB-lite"/>
    </source>
</evidence>
<evidence type="ECO:0000313" key="4">
    <source>
        <dbReference type="Proteomes" id="UP000008792"/>
    </source>
</evidence>
<dbReference type="AlphaFoldDB" id="B4MEB0"/>
<dbReference type="eggNOG" id="ENOG502TKVC">
    <property type="taxonomic scope" value="Eukaryota"/>
</dbReference>